<comment type="caution">
    <text evidence="20">The sequence shown here is derived from an EMBL/GenBank/DDBJ whole genome shotgun (WGS) entry which is preliminary data.</text>
</comment>
<dbReference type="Proteomes" id="UP000224634">
    <property type="component" value="Unassembled WGS sequence"/>
</dbReference>
<keyword evidence="21" id="KW-1185">Reference proteome</keyword>
<dbReference type="STRING" id="1447883.A0A2B7WU99"/>
<feature type="compositionally biased region" description="Low complexity" evidence="16">
    <location>
        <begin position="22"/>
        <end position="35"/>
    </location>
</feature>
<evidence type="ECO:0000313" key="21">
    <source>
        <dbReference type="Proteomes" id="UP000224634"/>
    </source>
</evidence>
<keyword evidence="4" id="KW-0963">Cytoplasm</keyword>
<evidence type="ECO:0000256" key="1">
    <source>
        <dbReference type="ARBA" id="ARBA00004123"/>
    </source>
</evidence>
<dbReference type="Pfam" id="PF22528">
    <property type="entry name" value="PRMT_C"/>
    <property type="match status" value="1"/>
</dbReference>
<evidence type="ECO:0000256" key="5">
    <source>
        <dbReference type="ARBA" id="ARBA00022553"/>
    </source>
</evidence>
<dbReference type="GO" id="GO:0005829">
    <property type="term" value="C:cytosol"/>
    <property type="evidence" value="ECO:0007669"/>
    <property type="project" value="UniProtKB-SubCell"/>
</dbReference>
<keyword evidence="8 15" id="KW-0949">S-adenosyl-L-methionine</keyword>
<protein>
    <recommendedName>
        <fullName evidence="3">type I protein arginine methyltransferase</fullName>
        <ecNumber evidence="3">2.1.1.319</ecNumber>
    </recommendedName>
</protein>
<evidence type="ECO:0000256" key="13">
    <source>
        <dbReference type="ARBA" id="ARBA00047384"/>
    </source>
</evidence>
<feature type="domain" description="Methyltransferase" evidence="17">
    <location>
        <begin position="252"/>
        <end position="328"/>
    </location>
</feature>
<feature type="region of interest" description="Disordered" evidence="16">
    <location>
        <begin position="1"/>
        <end position="35"/>
    </location>
</feature>
<name>A0A2B7WU99_POLH7</name>
<evidence type="ECO:0000256" key="8">
    <source>
        <dbReference type="ARBA" id="ARBA00022691"/>
    </source>
</evidence>
<evidence type="ECO:0000256" key="2">
    <source>
        <dbReference type="ARBA" id="ARBA00004514"/>
    </source>
</evidence>
<evidence type="ECO:0000256" key="7">
    <source>
        <dbReference type="ARBA" id="ARBA00022679"/>
    </source>
</evidence>
<dbReference type="PROSITE" id="PS51678">
    <property type="entry name" value="SAM_MT_PRMT"/>
    <property type="match status" value="1"/>
</dbReference>
<dbReference type="Pfam" id="PF13649">
    <property type="entry name" value="Methyltransf_25"/>
    <property type="match status" value="1"/>
</dbReference>
<dbReference type="GO" id="GO:0005634">
    <property type="term" value="C:nucleus"/>
    <property type="evidence" value="ECO:0007669"/>
    <property type="project" value="UniProtKB-SubCell"/>
</dbReference>
<proteinExistence type="predicted"/>
<evidence type="ECO:0000259" key="18">
    <source>
        <dbReference type="Pfam" id="PF21137"/>
    </source>
</evidence>
<dbReference type="OrthoDB" id="7848332at2759"/>
<dbReference type="GO" id="GO:0008270">
    <property type="term" value="F:zinc ion binding"/>
    <property type="evidence" value="ECO:0007669"/>
    <property type="project" value="UniProtKB-KW"/>
</dbReference>
<dbReference type="GO" id="GO:0032259">
    <property type="term" value="P:methylation"/>
    <property type="evidence" value="ECO:0007669"/>
    <property type="project" value="UniProtKB-KW"/>
</dbReference>
<dbReference type="GO" id="GO:0042054">
    <property type="term" value="F:histone methyltransferase activity"/>
    <property type="evidence" value="ECO:0007669"/>
    <property type="project" value="TreeGrafter"/>
</dbReference>
<keyword evidence="7 15" id="KW-0808">Transferase</keyword>
<dbReference type="InterPro" id="IPR029063">
    <property type="entry name" value="SAM-dependent_MTases_sf"/>
</dbReference>
<evidence type="ECO:0000256" key="4">
    <source>
        <dbReference type="ARBA" id="ARBA00022490"/>
    </source>
</evidence>
<dbReference type="EMBL" id="PDNA01000259">
    <property type="protein sequence ID" value="PGH00071.1"/>
    <property type="molecule type" value="Genomic_DNA"/>
</dbReference>
<evidence type="ECO:0000256" key="10">
    <source>
        <dbReference type="ARBA" id="ARBA00022771"/>
    </source>
</evidence>
<organism evidence="20 21">
    <name type="scientific">Polytolypa hystricis (strain UAMH7299)</name>
    <dbReference type="NCBI Taxonomy" id="1447883"/>
    <lineage>
        <taxon>Eukaryota</taxon>
        <taxon>Fungi</taxon>
        <taxon>Dikarya</taxon>
        <taxon>Ascomycota</taxon>
        <taxon>Pezizomycotina</taxon>
        <taxon>Eurotiomycetes</taxon>
        <taxon>Eurotiomycetidae</taxon>
        <taxon>Onygenales</taxon>
        <taxon>Onygenales incertae sedis</taxon>
        <taxon>Polytolypa</taxon>
    </lineage>
</organism>
<accession>A0A2B7WU99</accession>
<evidence type="ECO:0000256" key="16">
    <source>
        <dbReference type="SAM" id="MobiDB-lite"/>
    </source>
</evidence>
<comment type="catalytic activity">
    <reaction evidence="14">
        <text>L-arginyl-[protein] + S-adenosyl-L-methionine = N(omega)-methyl-L-arginyl-[protein] + S-adenosyl-L-homocysteine + H(+)</text>
        <dbReference type="Rhea" id="RHEA:48100"/>
        <dbReference type="Rhea" id="RHEA-COMP:10532"/>
        <dbReference type="Rhea" id="RHEA-COMP:11990"/>
        <dbReference type="ChEBI" id="CHEBI:15378"/>
        <dbReference type="ChEBI" id="CHEBI:29965"/>
        <dbReference type="ChEBI" id="CHEBI:57856"/>
        <dbReference type="ChEBI" id="CHEBI:59789"/>
        <dbReference type="ChEBI" id="CHEBI:65280"/>
    </reaction>
    <physiologicalReaction direction="left-to-right" evidence="14">
        <dbReference type="Rhea" id="RHEA:48101"/>
    </physiologicalReaction>
</comment>
<dbReference type="InterPro" id="IPR041698">
    <property type="entry name" value="Methyltransf_25"/>
</dbReference>
<evidence type="ECO:0000259" key="19">
    <source>
        <dbReference type="Pfam" id="PF22528"/>
    </source>
</evidence>
<evidence type="ECO:0000256" key="12">
    <source>
        <dbReference type="ARBA" id="ARBA00023242"/>
    </source>
</evidence>
<feature type="domain" description="Protein arginine N-methyltransferase" evidence="19">
    <location>
        <begin position="355"/>
        <end position="537"/>
    </location>
</feature>
<evidence type="ECO:0000313" key="20">
    <source>
        <dbReference type="EMBL" id="PGH00071.1"/>
    </source>
</evidence>
<sequence length="549" mass="61419">MPTPPGPSRAVPQDRNYDSDSDSSASDPLDLTADAGWEDVEPDTLDDMVVSLFSDKEFPNVQSMQDDCKEHFNFDLVRVRKEFDLDFLGTIKLVNYIRTQVRDGNSKPDVSSSALFEDEKYLKPVLEDDALLYNLDDILADGSEDAENASTSEPTGARRIQDLEVELERLRGEFAEYKMIVKRNLDKELGDAAVASGTAESSNRGYQQAESGYFTSYSHNSIHETMLKDAVRTDAYRDFIYDNKSLFKDKVVLDVGCGTGILSMFCAKAGAKMVIAVDNSDIIDKAKEIVYTNGLGDIVKCIRGKIEEVQLPVPKVDIIISEWMGYCLLFEAMFDSIIWARDHYLAPDGLLVPSHATLEIAPISDPDLIDSSITFWKSVYGFDMSNMLLNIHDEAMVRSTKASTVVAKSSTFLKLPLHTITVEELSFIKDFSVTLSEDIDALDGWAVWFDIFFMPSNKSIVPDDVVPSDMKKQGIVAFTTGPDGPETHWQQGVFLINREKKAGKPLKKGQVITGQIEYRKKDEKSRCLDVKIQWDATELETGVQEWSLS</sequence>
<dbReference type="SUPFAM" id="SSF53335">
    <property type="entry name" value="S-adenosyl-L-methionine-dependent methyltransferases"/>
    <property type="match status" value="1"/>
</dbReference>
<comment type="subcellular location">
    <subcellularLocation>
        <location evidence="2">Cytoplasm</location>
        <location evidence="2">Cytosol</location>
    </subcellularLocation>
    <subcellularLocation>
        <location evidence="1">Nucleus</location>
    </subcellularLocation>
</comment>
<dbReference type="CDD" id="cd02440">
    <property type="entry name" value="AdoMet_MTases"/>
    <property type="match status" value="1"/>
</dbReference>
<dbReference type="InterPro" id="IPR036236">
    <property type="entry name" value="Znf_C2H2_sf"/>
</dbReference>
<dbReference type="GO" id="GO:0035242">
    <property type="term" value="F:protein-arginine omega-N asymmetric methyltransferase activity"/>
    <property type="evidence" value="ECO:0007669"/>
    <property type="project" value="UniProtKB-EC"/>
</dbReference>
<evidence type="ECO:0000256" key="11">
    <source>
        <dbReference type="ARBA" id="ARBA00022833"/>
    </source>
</evidence>
<dbReference type="InterPro" id="IPR055135">
    <property type="entry name" value="PRMT_dom"/>
</dbReference>
<dbReference type="EC" id="2.1.1.319" evidence="3"/>
<evidence type="ECO:0000259" key="17">
    <source>
        <dbReference type="Pfam" id="PF13649"/>
    </source>
</evidence>
<keyword evidence="12" id="KW-0539">Nucleus</keyword>
<dbReference type="Gene3D" id="2.70.160.11">
    <property type="entry name" value="Hnrnp arginine n-methyltransferase1"/>
    <property type="match status" value="1"/>
</dbReference>
<dbReference type="PANTHER" id="PTHR11006">
    <property type="entry name" value="PROTEIN ARGININE N-METHYLTRANSFERASE"/>
    <property type="match status" value="1"/>
</dbReference>
<evidence type="ECO:0000256" key="3">
    <source>
        <dbReference type="ARBA" id="ARBA00011925"/>
    </source>
</evidence>
<reference evidence="20 21" key="1">
    <citation type="submission" date="2017-10" db="EMBL/GenBank/DDBJ databases">
        <title>Comparative genomics in systemic dimorphic fungi from Ajellomycetaceae.</title>
        <authorList>
            <person name="Munoz J.F."/>
            <person name="Mcewen J.G."/>
            <person name="Clay O.K."/>
            <person name="Cuomo C.A."/>
        </authorList>
    </citation>
    <scope>NUCLEOTIDE SEQUENCE [LARGE SCALE GENOMIC DNA]</scope>
    <source>
        <strain evidence="20 21">UAMH7299</strain>
    </source>
</reference>
<gene>
    <name evidence="20" type="ORF">AJ80_09232</name>
</gene>
<comment type="catalytic activity">
    <reaction evidence="13">
        <text>L-arginyl-[protein] + 2 S-adenosyl-L-methionine = N(omega),N(omega)-dimethyl-L-arginyl-[protein] + 2 S-adenosyl-L-homocysteine + 2 H(+)</text>
        <dbReference type="Rhea" id="RHEA:48096"/>
        <dbReference type="Rhea" id="RHEA-COMP:10532"/>
        <dbReference type="Rhea" id="RHEA-COMP:11991"/>
        <dbReference type="ChEBI" id="CHEBI:15378"/>
        <dbReference type="ChEBI" id="CHEBI:29965"/>
        <dbReference type="ChEBI" id="CHEBI:57856"/>
        <dbReference type="ChEBI" id="CHEBI:59789"/>
        <dbReference type="ChEBI" id="CHEBI:61897"/>
        <dbReference type="EC" id="2.1.1.319"/>
    </reaction>
    <physiologicalReaction direction="left-to-right" evidence="13">
        <dbReference type="Rhea" id="RHEA:48097"/>
    </physiologicalReaction>
</comment>
<dbReference type="FunFam" id="2.70.160.11:FF:000016">
    <property type="entry name" value="Protein arginine methyltransferase RmtB"/>
    <property type="match status" value="1"/>
</dbReference>
<evidence type="ECO:0000256" key="14">
    <source>
        <dbReference type="ARBA" id="ARBA00049303"/>
    </source>
</evidence>
<feature type="domain" description="Protein arginine N-methyltransferase 3-like C2H2 zinc finger" evidence="18">
    <location>
        <begin position="80"/>
        <end position="124"/>
    </location>
</feature>
<evidence type="ECO:0000256" key="9">
    <source>
        <dbReference type="ARBA" id="ARBA00022723"/>
    </source>
</evidence>
<keyword evidence="5" id="KW-0597">Phosphoprotein</keyword>
<dbReference type="InterPro" id="IPR049482">
    <property type="entry name" value="ANM3-like_C2H2_Zf"/>
</dbReference>
<dbReference type="Gene3D" id="3.40.50.150">
    <property type="entry name" value="Vaccinia Virus protein VP39"/>
    <property type="match status" value="1"/>
</dbReference>
<evidence type="ECO:0000256" key="6">
    <source>
        <dbReference type="ARBA" id="ARBA00022603"/>
    </source>
</evidence>
<keyword evidence="9" id="KW-0479">Metal-binding</keyword>
<dbReference type="InterPro" id="IPR025799">
    <property type="entry name" value="Arg_MeTrfase"/>
</dbReference>
<dbReference type="SUPFAM" id="SSF57667">
    <property type="entry name" value="beta-beta-alpha zinc fingers"/>
    <property type="match status" value="1"/>
</dbReference>
<keyword evidence="11" id="KW-0862">Zinc</keyword>
<keyword evidence="6 15" id="KW-0489">Methyltransferase</keyword>
<dbReference type="Pfam" id="PF21137">
    <property type="entry name" value="ANM3_C2H2_Zf"/>
    <property type="match status" value="1"/>
</dbReference>
<keyword evidence="10" id="KW-0863">Zinc-finger</keyword>
<dbReference type="AlphaFoldDB" id="A0A2B7WU99"/>
<dbReference type="PANTHER" id="PTHR11006:SF116">
    <property type="entry name" value="PROTEIN METHYLTRANSFERASE"/>
    <property type="match status" value="1"/>
</dbReference>
<evidence type="ECO:0000256" key="15">
    <source>
        <dbReference type="PROSITE-ProRule" id="PRU01015"/>
    </source>
</evidence>
<dbReference type="FunFam" id="3.40.50.150:FF:000034">
    <property type="entry name" value="Protein arginine N-methyltransferase 3"/>
    <property type="match status" value="1"/>
</dbReference>